<dbReference type="PRINTS" id="PR00420">
    <property type="entry name" value="RNGMNOXGNASE"/>
</dbReference>
<accession>A0A4S2MWD8</accession>
<keyword evidence="4" id="KW-0560">Oxidoreductase</keyword>
<dbReference type="Proteomes" id="UP000298138">
    <property type="component" value="Unassembled WGS sequence"/>
</dbReference>
<dbReference type="OrthoDB" id="16820at2759"/>
<reference evidence="7 8" key="1">
    <citation type="submission" date="2019-04" db="EMBL/GenBank/DDBJ databases">
        <title>Comparative genomics and transcriptomics to analyze fruiting body development in filamentous ascomycetes.</title>
        <authorList>
            <consortium name="DOE Joint Genome Institute"/>
            <person name="Lutkenhaus R."/>
            <person name="Traeger S."/>
            <person name="Breuer J."/>
            <person name="Kuo A."/>
            <person name="Lipzen A."/>
            <person name="Pangilinan J."/>
            <person name="Dilworth D."/>
            <person name="Sandor L."/>
            <person name="Poggeler S."/>
            <person name="Barry K."/>
            <person name="Grigoriev I.V."/>
            <person name="Nowrousian M."/>
        </authorList>
    </citation>
    <scope>NUCLEOTIDE SEQUENCE [LARGE SCALE GENOMIC DNA]</scope>
    <source>
        <strain evidence="7 8">CBS 389.68</strain>
    </source>
</reference>
<dbReference type="Gene3D" id="3.50.50.60">
    <property type="entry name" value="FAD/NAD(P)-binding domain"/>
    <property type="match status" value="1"/>
</dbReference>
<dbReference type="EMBL" id="ML220121">
    <property type="protein sequence ID" value="TGZ80969.1"/>
    <property type="molecule type" value="Genomic_DNA"/>
</dbReference>
<protein>
    <submittedName>
        <fullName evidence="7">FAD/NAD(P)-binding domain-containing protein</fullName>
    </submittedName>
</protein>
<sequence>MCATAVSGYPKTGIKVVIVGAGFGGLTAAIECTRKGHSVTVLEKAPKWEQLGDIISINPNAGKIISRWDRSKVNDRLDKICMNHSHFRIHQHTGEHVLDQPAVPRNTDRPMYNGHRADMHRVFYEYALDLGIPIILGARVVSYHEDPEKGEAWVVTEEGTEYRGNLVVGADGVRSRARSLVLGFDDKPQSSGYAVYRAWFDVAESGIDTDPLTKEFVEHGKDIHAGWLGPDVHLLVATCKGGKEISWVCTHRDEADIDESWSFPGKVDEVLNLIQGWDPRVRQIIAKTPKCVDWKLMHREPLPTWHTKGGHMCLLGDAAHPFLPTSIQGCSQAIEDGCALATTLALSHSDARIRASDKIPNALRLYQRLRYERVRTAQKKGETVRNMWHAVDWSKARENPDLIKIPRETWLVFHDCEKYIHRLWDSAVAELNGGPEIEHRRLCAGPDSDEHEYDHILMPPTPLYTPTEELEKRLA</sequence>
<dbReference type="InterPro" id="IPR002938">
    <property type="entry name" value="FAD-bd"/>
</dbReference>
<dbReference type="AlphaFoldDB" id="A0A4S2MWD8"/>
<dbReference type="PANTHER" id="PTHR13789">
    <property type="entry name" value="MONOOXYGENASE"/>
    <property type="match status" value="1"/>
</dbReference>
<gene>
    <name evidence="7" type="ORF">EX30DRAFT_32367</name>
</gene>
<dbReference type="GO" id="GO:0071949">
    <property type="term" value="F:FAD binding"/>
    <property type="evidence" value="ECO:0007669"/>
    <property type="project" value="InterPro"/>
</dbReference>
<dbReference type="GO" id="GO:0004497">
    <property type="term" value="F:monooxygenase activity"/>
    <property type="evidence" value="ECO:0007669"/>
    <property type="project" value="UniProtKB-KW"/>
</dbReference>
<dbReference type="InterPro" id="IPR050493">
    <property type="entry name" value="FAD-dep_Monooxygenase_BioMet"/>
</dbReference>
<evidence type="ECO:0000259" key="6">
    <source>
        <dbReference type="Pfam" id="PF01494"/>
    </source>
</evidence>
<comment type="similarity">
    <text evidence="1">Belongs to the paxM FAD-dependent monooxygenase family.</text>
</comment>
<feature type="domain" description="FAD-binding" evidence="6">
    <location>
        <begin position="15"/>
        <end position="347"/>
    </location>
</feature>
<keyword evidence="8" id="KW-1185">Reference proteome</keyword>
<evidence type="ECO:0000256" key="2">
    <source>
        <dbReference type="ARBA" id="ARBA00022630"/>
    </source>
</evidence>
<organism evidence="7 8">
    <name type="scientific">Ascodesmis nigricans</name>
    <dbReference type="NCBI Taxonomy" id="341454"/>
    <lineage>
        <taxon>Eukaryota</taxon>
        <taxon>Fungi</taxon>
        <taxon>Dikarya</taxon>
        <taxon>Ascomycota</taxon>
        <taxon>Pezizomycotina</taxon>
        <taxon>Pezizomycetes</taxon>
        <taxon>Pezizales</taxon>
        <taxon>Ascodesmidaceae</taxon>
        <taxon>Ascodesmis</taxon>
    </lineage>
</organism>
<dbReference type="Pfam" id="PF01494">
    <property type="entry name" value="FAD_binding_3"/>
    <property type="match status" value="1"/>
</dbReference>
<evidence type="ECO:0000256" key="5">
    <source>
        <dbReference type="ARBA" id="ARBA00023033"/>
    </source>
</evidence>
<evidence type="ECO:0000313" key="7">
    <source>
        <dbReference type="EMBL" id="TGZ80969.1"/>
    </source>
</evidence>
<evidence type="ECO:0000256" key="4">
    <source>
        <dbReference type="ARBA" id="ARBA00023002"/>
    </source>
</evidence>
<evidence type="ECO:0000256" key="1">
    <source>
        <dbReference type="ARBA" id="ARBA00007992"/>
    </source>
</evidence>
<name>A0A4S2MWD8_9PEZI</name>
<dbReference type="STRING" id="341454.A0A4S2MWD8"/>
<dbReference type="SUPFAM" id="SSF51905">
    <property type="entry name" value="FAD/NAD(P)-binding domain"/>
    <property type="match status" value="1"/>
</dbReference>
<evidence type="ECO:0000256" key="3">
    <source>
        <dbReference type="ARBA" id="ARBA00022827"/>
    </source>
</evidence>
<evidence type="ECO:0000313" key="8">
    <source>
        <dbReference type="Proteomes" id="UP000298138"/>
    </source>
</evidence>
<keyword evidence="2" id="KW-0285">Flavoprotein</keyword>
<keyword evidence="3" id="KW-0274">FAD</keyword>
<dbReference type="SUPFAM" id="SSF54373">
    <property type="entry name" value="FAD-linked reductases, C-terminal domain"/>
    <property type="match status" value="1"/>
</dbReference>
<dbReference type="InParanoid" id="A0A4S2MWD8"/>
<dbReference type="InterPro" id="IPR036188">
    <property type="entry name" value="FAD/NAD-bd_sf"/>
</dbReference>
<proteinExistence type="inferred from homology"/>
<dbReference type="PANTHER" id="PTHR13789:SF236">
    <property type="entry name" value="MONOOXYGENASE, PUTATIVE (AFU_ORTHOLOGUE AFUA_6G12060)-RELATED"/>
    <property type="match status" value="1"/>
</dbReference>
<keyword evidence="5" id="KW-0503">Monooxygenase</keyword>